<evidence type="ECO:0000313" key="4">
    <source>
        <dbReference type="Proteomes" id="UP001165135"/>
    </source>
</evidence>
<evidence type="ECO:0000313" key="1">
    <source>
        <dbReference type="EMBL" id="GLY77553.1"/>
    </source>
</evidence>
<dbReference type="RefSeq" id="WP_285583555.1">
    <property type="nucleotide sequence ID" value="NZ_BSTJ01000007.1"/>
</dbReference>
<dbReference type="AlphaFoldDB" id="A0A9W6RKV0"/>
<evidence type="ECO:0000313" key="2">
    <source>
        <dbReference type="EMBL" id="GLY91754.1"/>
    </source>
</evidence>
<dbReference type="EMBL" id="BSTJ01000007">
    <property type="protein sequence ID" value="GLY77553.1"/>
    <property type="molecule type" value="Genomic_DNA"/>
</dbReference>
<name>A0A9W6RKV0_9ACTN</name>
<comment type="caution">
    <text evidence="1">The sequence shown here is derived from an EMBL/GenBank/DDBJ whole genome shotgun (WGS) entry which is preliminary data.</text>
</comment>
<dbReference type="Pfam" id="PF04237">
    <property type="entry name" value="YjbR"/>
    <property type="match status" value="1"/>
</dbReference>
<dbReference type="EMBL" id="BSTK01000022">
    <property type="protein sequence ID" value="GLY91754.1"/>
    <property type="molecule type" value="Genomic_DNA"/>
</dbReference>
<reference evidence="2" key="2">
    <citation type="submission" date="2023-03" db="EMBL/GenBank/DDBJ databases">
        <title>Actinoallomurus iriomotensis NBRC 103684.</title>
        <authorList>
            <person name="Ichikawa N."/>
            <person name="Sato H."/>
            <person name="Tonouchi N."/>
        </authorList>
    </citation>
    <scope>NUCLEOTIDE SEQUENCE</scope>
    <source>
        <strain evidence="2">NBRC 103684</strain>
    </source>
</reference>
<accession>A0A9W6RKV0</accession>
<protein>
    <recommendedName>
        <fullName evidence="5">MmcQ/YjbR family DNA-binding protein</fullName>
    </recommendedName>
</protein>
<gene>
    <name evidence="1" type="ORF">Airi01_058200</name>
    <name evidence="2" type="ORF">Airi02_096820</name>
</gene>
<proteinExistence type="predicted"/>
<dbReference type="Proteomes" id="UP001165074">
    <property type="component" value="Unassembled WGS sequence"/>
</dbReference>
<dbReference type="Proteomes" id="UP001165135">
    <property type="component" value="Unassembled WGS sequence"/>
</dbReference>
<organism evidence="1 4">
    <name type="scientific">Actinoallomurus iriomotensis</name>
    <dbReference type="NCBI Taxonomy" id="478107"/>
    <lineage>
        <taxon>Bacteria</taxon>
        <taxon>Bacillati</taxon>
        <taxon>Actinomycetota</taxon>
        <taxon>Actinomycetes</taxon>
        <taxon>Streptosporangiales</taxon>
        <taxon>Thermomonosporaceae</taxon>
        <taxon>Actinoallomurus</taxon>
    </lineage>
</organism>
<dbReference type="InterPro" id="IPR038056">
    <property type="entry name" value="YjbR-like_sf"/>
</dbReference>
<sequence length="112" mass="12417">MADLDDLRRLALALPETEEGTHFRLVDFKVRRKGFAGMLPNGHAGLSVPAEQVPALVAEHPVLTELRRFDKVIGVELDLGEADVDLLGRLVELAWRTRAPKRVVAAWEAGNR</sequence>
<dbReference type="SUPFAM" id="SSF142906">
    <property type="entry name" value="YjbR-like"/>
    <property type="match status" value="1"/>
</dbReference>
<evidence type="ECO:0000313" key="3">
    <source>
        <dbReference type="Proteomes" id="UP001165074"/>
    </source>
</evidence>
<keyword evidence="3" id="KW-1185">Reference proteome</keyword>
<evidence type="ECO:0008006" key="5">
    <source>
        <dbReference type="Google" id="ProtNLM"/>
    </source>
</evidence>
<dbReference type="InterPro" id="IPR058532">
    <property type="entry name" value="YjbR/MT2646/Rv2570-like"/>
</dbReference>
<reference evidence="1" key="1">
    <citation type="submission" date="2023-03" db="EMBL/GenBank/DDBJ databases">
        <title>Actinoallomurus iriomotensis NBRC 103681.</title>
        <authorList>
            <person name="Ichikawa N."/>
            <person name="Sato H."/>
            <person name="Tonouchi N."/>
        </authorList>
    </citation>
    <scope>NUCLEOTIDE SEQUENCE</scope>
    <source>
        <strain evidence="1">NBRC 103681</strain>
    </source>
</reference>